<keyword evidence="2" id="KW-0472">Membrane</keyword>
<keyword evidence="4" id="KW-1185">Reference proteome</keyword>
<dbReference type="OrthoDB" id="7161229at2"/>
<evidence type="ECO:0000313" key="3">
    <source>
        <dbReference type="EMBL" id="RXR27539.1"/>
    </source>
</evidence>
<feature type="transmembrane region" description="Helical" evidence="2">
    <location>
        <begin position="7"/>
        <end position="30"/>
    </location>
</feature>
<dbReference type="RefSeq" id="WP_129404771.1">
    <property type="nucleotide sequence ID" value="NZ_SBKP01000012.1"/>
</dbReference>
<name>A0A4Q1KEX8_9SPHN</name>
<dbReference type="Gene3D" id="3.30.1150.10">
    <property type="match status" value="1"/>
</dbReference>
<sequence length="256" mass="26302">MQRADTIGLGIAGAGHVLLFAALSAGWLAADPLTLDSAPIEISIADEVALQSAAPRIADAPPPPSGADQAVTEPDPAPPAPAARDAVPEPTPVPTPKPVAAPRQPAKPATPAAPPKPKAGGLKLDTSDWLKPSAGANPQAKPTDGAPASSIGPAQQSALAAEIRRQIKPFWKAPTGADADLLRTTLAVRLARDGALVGDPQIISTTGQTASNRGQVRLHQEQAIKAVRLAAPFRLPPDLYEGWKSLSVTVDRKLSQ</sequence>
<protein>
    <submittedName>
        <fullName evidence="3">Cell envelope biogenesis protein TolA</fullName>
    </submittedName>
</protein>
<feature type="region of interest" description="Disordered" evidence="1">
    <location>
        <begin position="56"/>
        <end position="157"/>
    </location>
</feature>
<comment type="caution">
    <text evidence="3">The sequence shown here is derived from an EMBL/GenBank/DDBJ whole genome shotgun (WGS) entry which is preliminary data.</text>
</comment>
<keyword evidence="2" id="KW-1133">Transmembrane helix</keyword>
<keyword evidence="2" id="KW-0812">Transmembrane</keyword>
<evidence type="ECO:0000256" key="2">
    <source>
        <dbReference type="SAM" id="Phobius"/>
    </source>
</evidence>
<gene>
    <name evidence="3" type="ORF">EQG66_11685</name>
</gene>
<dbReference type="Proteomes" id="UP000290958">
    <property type="component" value="Unassembled WGS sequence"/>
</dbReference>
<organism evidence="3 4">
    <name type="scientific">Sphingobium fluviale</name>
    <dbReference type="NCBI Taxonomy" id="2506423"/>
    <lineage>
        <taxon>Bacteria</taxon>
        <taxon>Pseudomonadati</taxon>
        <taxon>Pseudomonadota</taxon>
        <taxon>Alphaproteobacteria</taxon>
        <taxon>Sphingomonadales</taxon>
        <taxon>Sphingomonadaceae</taxon>
        <taxon>Sphingobium</taxon>
    </lineage>
</organism>
<feature type="compositionally biased region" description="Pro residues" evidence="1">
    <location>
        <begin position="89"/>
        <end position="99"/>
    </location>
</feature>
<dbReference type="EMBL" id="SBKP01000012">
    <property type="protein sequence ID" value="RXR27539.1"/>
    <property type="molecule type" value="Genomic_DNA"/>
</dbReference>
<evidence type="ECO:0000256" key="1">
    <source>
        <dbReference type="SAM" id="MobiDB-lite"/>
    </source>
</evidence>
<reference evidence="4" key="1">
    <citation type="submission" date="2019-01" db="EMBL/GenBank/DDBJ databases">
        <title>Cytophagaceae bacterium strain CAR-16.</title>
        <authorList>
            <person name="Chen W.-M."/>
        </authorList>
    </citation>
    <scope>NUCLEOTIDE SEQUENCE [LARGE SCALE GENOMIC DNA]</scope>
    <source>
        <strain evidence="4">CHR27</strain>
    </source>
</reference>
<accession>A0A4Q1KEX8</accession>
<proteinExistence type="predicted"/>
<feature type="compositionally biased region" description="Low complexity" evidence="1">
    <location>
        <begin position="100"/>
        <end position="110"/>
    </location>
</feature>
<evidence type="ECO:0000313" key="4">
    <source>
        <dbReference type="Proteomes" id="UP000290958"/>
    </source>
</evidence>
<dbReference type="AlphaFoldDB" id="A0A4Q1KEX8"/>